<accession>A0AAW2WHL0</accession>
<dbReference type="AlphaFoldDB" id="A0AAW2WHL0"/>
<reference evidence="2" key="2">
    <citation type="journal article" date="2024" name="Plant">
        <title>Genomic evolution and insights into agronomic trait innovations of Sesamum species.</title>
        <authorList>
            <person name="Miao H."/>
            <person name="Wang L."/>
            <person name="Qu L."/>
            <person name="Liu H."/>
            <person name="Sun Y."/>
            <person name="Le M."/>
            <person name="Wang Q."/>
            <person name="Wei S."/>
            <person name="Zheng Y."/>
            <person name="Lin W."/>
            <person name="Duan Y."/>
            <person name="Cao H."/>
            <person name="Xiong S."/>
            <person name="Wang X."/>
            <person name="Wei L."/>
            <person name="Li C."/>
            <person name="Ma Q."/>
            <person name="Ju M."/>
            <person name="Zhao R."/>
            <person name="Li G."/>
            <person name="Mu C."/>
            <person name="Tian Q."/>
            <person name="Mei H."/>
            <person name="Zhang T."/>
            <person name="Gao T."/>
            <person name="Zhang H."/>
        </authorList>
    </citation>
    <scope>NUCLEOTIDE SEQUENCE</scope>
    <source>
        <strain evidence="2">KEN1</strain>
    </source>
</reference>
<dbReference type="InterPro" id="IPR026960">
    <property type="entry name" value="RVT-Znf"/>
</dbReference>
<proteinExistence type="predicted"/>
<dbReference type="EMBL" id="JACGWN010000008">
    <property type="protein sequence ID" value="KAL0439680.1"/>
    <property type="molecule type" value="Genomic_DNA"/>
</dbReference>
<dbReference type="Pfam" id="PF13966">
    <property type="entry name" value="zf-RVT"/>
    <property type="match status" value="1"/>
</dbReference>
<sequence>MEIVDHLPHIEASDGVRWNSTAGEFTITDAYRLFQPPGPKVCWHVLLRGPLRIPRNCFILWLAILERLSTLDRTWWTGLDGTCVLCSRGEFESHSHLFFQCDYARTCLRILEAEVRFRVPMISWQHTVLWLARRWRGNTRGMPHPVHSLPRRFTTFGWNVTSEDLVMTPLLRNVRHGFALSRFDYSS</sequence>
<evidence type="ECO:0000259" key="1">
    <source>
        <dbReference type="Pfam" id="PF13966"/>
    </source>
</evidence>
<name>A0AAW2WHL0_9LAMI</name>
<gene>
    <name evidence="2" type="ORF">Slati_2451000</name>
</gene>
<comment type="caution">
    <text evidence="2">The sequence shown here is derived from an EMBL/GenBank/DDBJ whole genome shotgun (WGS) entry which is preliminary data.</text>
</comment>
<protein>
    <recommendedName>
        <fullName evidence="1">Reverse transcriptase zinc-binding domain-containing protein</fullName>
    </recommendedName>
</protein>
<reference evidence="2" key="1">
    <citation type="submission" date="2020-06" db="EMBL/GenBank/DDBJ databases">
        <authorList>
            <person name="Li T."/>
            <person name="Hu X."/>
            <person name="Zhang T."/>
            <person name="Song X."/>
            <person name="Zhang H."/>
            <person name="Dai N."/>
            <person name="Sheng W."/>
            <person name="Hou X."/>
            <person name="Wei L."/>
        </authorList>
    </citation>
    <scope>NUCLEOTIDE SEQUENCE</scope>
    <source>
        <strain evidence="2">KEN1</strain>
        <tissue evidence="2">Leaf</tissue>
    </source>
</reference>
<feature type="domain" description="Reverse transcriptase zinc-binding" evidence="1">
    <location>
        <begin position="25"/>
        <end position="106"/>
    </location>
</feature>
<organism evidence="2">
    <name type="scientific">Sesamum latifolium</name>
    <dbReference type="NCBI Taxonomy" id="2727402"/>
    <lineage>
        <taxon>Eukaryota</taxon>
        <taxon>Viridiplantae</taxon>
        <taxon>Streptophyta</taxon>
        <taxon>Embryophyta</taxon>
        <taxon>Tracheophyta</taxon>
        <taxon>Spermatophyta</taxon>
        <taxon>Magnoliopsida</taxon>
        <taxon>eudicotyledons</taxon>
        <taxon>Gunneridae</taxon>
        <taxon>Pentapetalae</taxon>
        <taxon>asterids</taxon>
        <taxon>lamiids</taxon>
        <taxon>Lamiales</taxon>
        <taxon>Pedaliaceae</taxon>
        <taxon>Sesamum</taxon>
    </lineage>
</organism>
<evidence type="ECO:0000313" key="2">
    <source>
        <dbReference type="EMBL" id="KAL0439680.1"/>
    </source>
</evidence>